<name>A0A4Y2PTN7_ARAVE</name>
<dbReference type="OrthoDB" id="10063284at2759"/>
<organism evidence="1 2">
    <name type="scientific">Araneus ventricosus</name>
    <name type="common">Orbweaver spider</name>
    <name type="synonym">Epeira ventricosa</name>
    <dbReference type="NCBI Taxonomy" id="182803"/>
    <lineage>
        <taxon>Eukaryota</taxon>
        <taxon>Metazoa</taxon>
        <taxon>Ecdysozoa</taxon>
        <taxon>Arthropoda</taxon>
        <taxon>Chelicerata</taxon>
        <taxon>Arachnida</taxon>
        <taxon>Araneae</taxon>
        <taxon>Araneomorphae</taxon>
        <taxon>Entelegynae</taxon>
        <taxon>Araneoidea</taxon>
        <taxon>Araneidae</taxon>
        <taxon>Araneus</taxon>
    </lineage>
</organism>
<accession>A0A4Y2PTN7</accession>
<dbReference type="Proteomes" id="UP000499080">
    <property type="component" value="Unassembled WGS sequence"/>
</dbReference>
<sequence>MEEVKEAKHYAVRFDCTPVVSHLEQRSRVLRYVRVVGNVPEITERFVDFFTMSDKTGVALSEEILKKIEQKDLDIKNCRGQSYHNGANMTGKYQLVQARISESNPLAKLLPCSYTEFGRSKCCYSSI</sequence>
<evidence type="ECO:0008006" key="3">
    <source>
        <dbReference type="Google" id="ProtNLM"/>
    </source>
</evidence>
<dbReference type="EMBL" id="BGPR01012098">
    <property type="protein sequence ID" value="GBN54559.1"/>
    <property type="molecule type" value="Genomic_DNA"/>
</dbReference>
<dbReference type="PANTHER" id="PTHR45749:SF21">
    <property type="entry name" value="DUF4371 DOMAIN-CONTAINING PROTEIN"/>
    <property type="match status" value="1"/>
</dbReference>
<evidence type="ECO:0000313" key="2">
    <source>
        <dbReference type="Proteomes" id="UP000499080"/>
    </source>
</evidence>
<keyword evidence="2" id="KW-1185">Reference proteome</keyword>
<reference evidence="1 2" key="1">
    <citation type="journal article" date="2019" name="Sci. Rep.">
        <title>Orb-weaving spider Araneus ventricosus genome elucidates the spidroin gene catalogue.</title>
        <authorList>
            <person name="Kono N."/>
            <person name="Nakamura H."/>
            <person name="Ohtoshi R."/>
            <person name="Moran D.A.P."/>
            <person name="Shinohara A."/>
            <person name="Yoshida Y."/>
            <person name="Fujiwara M."/>
            <person name="Mori M."/>
            <person name="Tomita M."/>
            <person name="Arakawa K."/>
        </authorList>
    </citation>
    <scope>NUCLEOTIDE SEQUENCE [LARGE SCALE GENOMIC DNA]</scope>
</reference>
<dbReference type="AlphaFoldDB" id="A0A4Y2PTN7"/>
<gene>
    <name evidence="1" type="ORF">AVEN_136131_1</name>
</gene>
<protein>
    <recommendedName>
        <fullName evidence="3">DUF4371 domain-containing protein</fullName>
    </recommendedName>
</protein>
<evidence type="ECO:0000313" key="1">
    <source>
        <dbReference type="EMBL" id="GBN54559.1"/>
    </source>
</evidence>
<comment type="caution">
    <text evidence="1">The sequence shown here is derived from an EMBL/GenBank/DDBJ whole genome shotgun (WGS) entry which is preliminary data.</text>
</comment>
<proteinExistence type="predicted"/>
<dbReference type="PANTHER" id="PTHR45749">
    <property type="match status" value="1"/>
</dbReference>